<dbReference type="RefSeq" id="WP_005977272.1">
    <property type="nucleotide sequence ID" value="NZ_BAABXY010000001.1"/>
</dbReference>
<dbReference type="Proteomes" id="UP000249008">
    <property type="component" value="Chromosome 1"/>
</dbReference>
<evidence type="ECO:0000313" key="3">
    <source>
        <dbReference type="EMBL" id="SQJ02607.1"/>
    </source>
</evidence>
<dbReference type="PANTHER" id="PTHR30535">
    <property type="entry name" value="VITAMIN B12-BINDING PROTEIN"/>
    <property type="match status" value="1"/>
</dbReference>
<dbReference type="InterPro" id="IPR002491">
    <property type="entry name" value="ABC_transptr_periplasmic_BD"/>
</dbReference>
<accession>A0AAX2JAW5</accession>
<organism evidence="3 4">
    <name type="scientific">Fusobacterium ulcerans</name>
    <dbReference type="NCBI Taxonomy" id="861"/>
    <lineage>
        <taxon>Bacteria</taxon>
        <taxon>Fusobacteriati</taxon>
        <taxon>Fusobacteriota</taxon>
        <taxon>Fusobacteriia</taxon>
        <taxon>Fusobacteriales</taxon>
        <taxon>Fusobacteriaceae</taxon>
        <taxon>Fusobacterium</taxon>
    </lineage>
</organism>
<reference evidence="3 4" key="1">
    <citation type="submission" date="2018-06" db="EMBL/GenBank/DDBJ databases">
        <authorList>
            <consortium name="Pathogen Informatics"/>
            <person name="Doyle S."/>
        </authorList>
    </citation>
    <scope>NUCLEOTIDE SEQUENCE [LARGE SCALE GENOMIC DNA]</scope>
    <source>
        <strain evidence="3 4">NCTC12112</strain>
    </source>
</reference>
<gene>
    <name evidence="3" type="ORF">NCTC12112_01495</name>
</gene>
<dbReference type="Gene3D" id="3.40.50.1980">
    <property type="entry name" value="Nitrogenase molybdenum iron protein domain"/>
    <property type="match status" value="2"/>
</dbReference>
<dbReference type="AlphaFoldDB" id="A0AAX2JAW5"/>
<dbReference type="EMBL" id="LS483487">
    <property type="protein sequence ID" value="SQJ02607.1"/>
    <property type="molecule type" value="Genomic_DNA"/>
</dbReference>
<sequence>MIKKNFFRLFIICLFFSLVFLEKNTYSNELQQQEKNNKITFTDLSNRKIEIDGPINRIFLGFYEESYLAVAENFNKVVSISKGEWADFFNDQYNAYEKQMPELDKIIDTGSIYKGSFSMETLLNSKPQVAIVAPFQYETLAENIDKLEKSGIKVIVIDYNSQTLENHIKSTKILGKITGNENRAEELIRNYENALIEVKERVENIKNRKRVYVELGNLGADQIGNSYGNYLWGSLIKLAGGNNIAENKIDSYGPLSPEYILTSNPDAIFFAGANWANDAGDRVLIGFNISPEQTWKRLAPYTKRTGWKKLNAIKNGEIYAVNHGGLRSIYDYVYVQYIAKSLYPELFKDIEPKENLKNFYKKYLPITPEGTFMTKYNEK</sequence>
<dbReference type="PROSITE" id="PS50983">
    <property type="entry name" value="FE_B12_PBP"/>
    <property type="match status" value="1"/>
</dbReference>
<protein>
    <submittedName>
        <fullName evidence="3">Ferrichrome/ferrioxamine B periplasmic transporter</fullName>
    </submittedName>
</protein>
<proteinExistence type="predicted"/>
<dbReference type="SUPFAM" id="SSF53807">
    <property type="entry name" value="Helical backbone' metal receptor"/>
    <property type="match status" value="1"/>
</dbReference>
<dbReference type="InterPro" id="IPR050902">
    <property type="entry name" value="ABC_Transporter_SBP"/>
</dbReference>
<dbReference type="KEGG" id="ful:C4N20_14615"/>
<feature type="domain" description="Fe/B12 periplasmic-binding" evidence="2">
    <location>
        <begin position="47"/>
        <end position="350"/>
    </location>
</feature>
<feature type="coiled-coil region" evidence="1">
    <location>
        <begin position="177"/>
        <end position="208"/>
    </location>
</feature>
<dbReference type="Pfam" id="PF01497">
    <property type="entry name" value="Peripla_BP_2"/>
    <property type="match status" value="1"/>
</dbReference>
<dbReference type="PANTHER" id="PTHR30535:SF34">
    <property type="entry name" value="MOLYBDATE-BINDING PROTEIN MOLA"/>
    <property type="match status" value="1"/>
</dbReference>
<name>A0AAX2JAW5_9FUSO</name>
<keyword evidence="1" id="KW-0175">Coiled coil</keyword>
<evidence type="ECO:0000259" key="2">
    <source>
        <dbReference type="PROSITE" id="PS50983"/>
    </source>
</evidence>
<evidence type="ECO:0000256" key="1">
    <source>
        <dbReference type="SAM" id="Coils"/>
    </source>
</evidence>
<evidence type="ECO:0000313" key="4">
    <source>
        <dbReference type="Proteomes" id="UP000249008"/>
    </source>
</evidence>
<dbReference type="GeneID" id="78456057"/>